<dbReference type="InterPro" id="IPR010275">
    <property type="entry name" value="MepK"/>
</dbReference>
<evidence type="ECO:0000256" key="4">
    <source>
        <dbReference type="ARBA" id="ARBA00022723"/>
    </source>
</evidence>
<dbReference type="STRING" id="330214.NIDE3087"/>
<dbReference type="PANTHER" id="PTHR37425">
    <property type="match status" value="1"/>
</dbReference>
<dbReference type="GO" id="GO:0008237">
    <property type="term" value="F:metallopeptidase activity"/>
    <property type="evidence" value="ECO:0007669"/>
    <property type="project" value="UniProtKB-KW"/>
</dbReference>
<dbReference type="GO" id="GO:0071555">
    <property type="term" value="P:cell wall organization"/>
    <property type="evidence" value="ECO:0007669"/>
    <property type="project" value="UniProtKB-KW"/>
</dbReference>
<evidence type="ECO:0000256" key="2">
    <source>
        <dbReference type="ARBA" id="ARBA00004776"/>
    </source>
</evidence>
<dbReference type="HOGENOM" id="CLU_080400_1_2_0"/>
<evidence type="ECO:0000256" key="7">
    <source>
        <dbReference type="ARBA" id="ARBA00022833"/>
    </source>
</evidence>
<evidence type="ECO:0000256" key="6">
    <source>
        <dbReference type="ARBA" id="ARBA00022801"/>
    </source>
</evidence>
<keyword evidence="13" id="KW-1185">Reference proteome</keyword>
<proteinExistence type="inferred from homology"/>
<dbReference type="InterPro" id="IPR006311">
    <property type="entry name" value="TAT_signal"/>
</dbReference>
<dbReference type="PROSITE" id="PS51318">
    <property type="entry name" value="TAT"/>
    <property type="match status" value="1"/>
</dbReference>
<evidence type="ECO:0000313" key="12">
    <source>
        <dbReference type="EMBL" id="CBK42783.1"/>
    </source>
</evidence>
<dbReference type="GO" id="GO:0006508">
    <property type="term" value="P:proteolysis"/>
    <property type="evidence" value="ECO:0007669"/>
    <property type="project" value="UniProtKB-KW"/>
</dbReference>
<keyword evidence="4" id="KW-0479">Metal-binding</keyword>
<evidence type="ECO:0000256" key="1">
    <source>
        <dbReference type="ARBA" id="ARBA00001947"/>
    </source>
</evidence>
<keyword evidence="6" id="KW-0378">Hydrolase</keyword>
<evidence type="ECO:0000256" key="3">
    <source>
        <dbReference type="ARBA" id="ARBA00022670"/>
    </source>
</evidence>
<dbReference type="GO" id="GO:0046872">
    <property type="term" value="F:metal ion binding"/>
    <property type="evidence" value="ECO:0007669"/>
    <property type="project" value="UniProtKB-KW"/>
</dbReference>
<dbReference type="Proteomes" id="UP000001660">
    <property type="component" value="Chromosome"/>
</dbReference>
<sequence length="196" mass="21901">MFSSQSQSMVSDAPALLSRRGLLRAATAGMALAAARLALPSETWASRLPDGRVSLYNLHTDERLSVTYRDEAGAYDQDALHALNHFLRCHHTNETTMMDVQLIEFINLVQKRVGGRREVLIVSGYRSPEYNEQLIRMGTRAARHSYHVSGQAVDVQIPGVPLRTLREVALRLGCGGVGYYPRGKFVHLDSGPFRHW</sequence>
<reference evidence="12 13" key="1">
    <citation type="journal article" date="2010" name="Proc. Natl. Acad. Sci. U.S.A.">
        <title>A Nitrospira metagenome illuminates the physiology and evolution of globally important nitrite-oxidizing bacteria.</title>
        <authorList>
            <person name="Lucker S."/>
            <person name="Wagner M."/>
            <person name="Maixner F."/>
            <person name="Pelletier E."/>
            <person name="Koch H."/>
            <person name="Vacherie B."/>
            <person name="Rattei T."/>
            <person name="Sinninghe Damste J."/>
            <person name="Spieck E."/>
            <person name="Le Paslier D."/>
            <person name="Daims H."/>
        </authorList>
    </citation>
    <scope>NUCLEOTIDE SEQUENCE [LARGE SCALE GENOMIC DNA]</scope>
</reference>
<dbReference type="PANTHER" id="PTHR37425:SF1">
    <property type="entry name" value="OUTER MEMBRANE PROTEIN"/>
    <property type="match status" value="1"/>
</dbReference>
<dbReference type="KEGG" id="nde:NIDE3087"/>
<comment type="cofactor">
    <cofactor evidence="1">
        <name>Zn(2+)</name>
        <dbReference type="ChEBI" id="CHEBI:29105"/>
    </cofactor>
</comment>
<evidence type="ECO:0000256" key="8">
    <source>
        <dbReference type="ARBA" id="ARBA00023049"/>
    </source>
</evidence>
<dbReference type="InterPro" id="IPR009045">
    <property type="entry name" value="Zn_M74/Hedgehog-like"/>
</dbReference>
<evidence type="ECO:0000256" key="11">
    <source>
        <dbReference type="ARBA" id="ARBA00093666"/>
    </source>
</evidence>
<keyword evidence="7" id="KW-0862">Zinc</keyword>
<dbReference type="AlphaFoldDB" id="D8PHP6"/>
<comment type="pathway">
    <text evidence="2">Cell wall biogenesis; cell wall polysaccharide biosynthesis.</text>
</comment>
<dbReference type="eggNOG" id="COG3108">
    <property type="taxonomic scope" value="Bacteria"/>
</dbReference>
<evidence type="ECO:0000313" key="13">
    <source>
        <dbReference type="Proteomes" id="UP000001660"/>
    </source>
</evidence>
<dbReference type="SUPFAM" id="SSF55166">
    <property type="entry name" value="Hedgehog/DD-peptidase"/>
    <property type="match status" value="1"/>
</dbReference>
<evidence type="ECO:0000256" key="9">
    <source>
        <dbReference type="ARBA" id="ARBA00023316"/>
    </source>
</evidence>
<name>D8PHP6_9BACT</name>
<dbReference type="Gene3D" id="3.30.1380.10">
    <property type="match status" value="1"/>
</dbReference>
<evidence type="ECO:0000256" key="10">
    <source>
        <dbReference type="ARBA" id="ARBA00093448"/>
    </source>
</evidence>
<evidence type="ECO:0000256" key="5">
    <source>
        <dbReference type="ARBA" id="ARBA00022729"/>
    </source>
</evidence>
<gene>
    <name evidence="12" type="primary">ycbK</name>
    <name evidence="12" type="ORF">NIDE3087</name>
</gene>
<keyword evidence="5" id="KW-0732">Signal</keyword>
<accession>D8PHP6</accession>
<protein>
    <recommendedName>
        <fullName evidence="11">Murein endopeptidase K</fullName>
    </recommendedName>
</protein>
<keyword evidence="8" id="KW-0482">Metalloprotease</keyword>
<organism evidence="12 13">
    <name type="scientific">Nitrospira defluvii</name>
    <dbReference type="NCBI Taxonomy" id="330214"/>
    <lineage>
        <taxon>Bacteria</taxon>
        <taxon>Pseudomonadati</taxon>
        <taxon>Nitrospirota</taxon>
        <taxon>Nitrospiria</taxon>
        <taxon>Nitrospirales</taxon>
        <taxon>Nitrospiraceae</taxon>
        <taxon>Nitrospira</taxon>
    </lineage>
</organism>
<keyword evidence="9" id="KW-0961">Cell wall biogenesis/degradation</keyword>
<dbReference type="Pfam" id="PF05951">
    <property type="entry name" value="Peptidase_M15_2"/>
    <property type="match status" value="1"/>
</dbReference>
<keyword evidence="3" id="KW-0645">Protease</keyword>
<dbReference type="EMBL" id="FP929003">
    <property type="protein sequence ID" value="CBK42783.1"/>
    <property type="molecule type" value="Genomic_DNA"/>
</dbReference>
<comment type="similarity">
    <text evidence="10">Belongs to the peptidase M15 family.</text>
</comment>
<dbReference type="OrthoDB" id="9782994at2"/>